<keyword evidence="2" id="KW-0812">Transmembrane</keyword>
<evidence type="ECO:0000256" key="1">
    <source>
        <dbReference type="SAM" id="MobiDB-lite"/>
    </source>
</evidence>
<keyword evidence="2" id="KW-0472">Membrane</keyword>
<accession>X6LYD2</accession>
<dbReference type="EMBL" id="ASPP01026693">
    <property type="protein sequence ID" value="ETO06903.1"/>
    <property type="molecule type" value="Genomic_DNA"/>
</dbReference>
<evidence type="ECO:0000313" key="4">
    <source>
        <dbReference type="Proteomes" id="UP000023152"/>
    </source>
</evidence>
<feature type="transmembrane region" description="Helical" evidence="2">
    <location>
        <begin position="31"/>
        <end position="50"/>
    </location>
</feature>
<gene>
    <name evidence="3" type="ORF">RFI_30489</name>
</gene>
<feature type="region of interest" description="Disordered" evidence="1">
    <location>
        <begin position="362"/>
        <end position="381"/>
    </location>
</feature>
<evidence type="ECO:0000256" key="2">
    <source>
        <dbReference type="SAM" id="Phobius"/>
    </source>
</evidence>
<dbReference type="AlphaFoldDB" id="X6LYD2"/>
<keyword evidence="4" id="KW-1185">Reference proteome</keyword>
<evidence type="ECO:0000313" key="3">
    <source>
        <dbReference type="EMBL" id="ETO06903.1"/>
    </source>
</evidence>
<comment type="caution">
    <text evidence="3">The sequence shown here is derived from an EMBL/GenBank/DDBJ whole genome shotgun (WGS) entry which is preliminary data.</text>
</comment>
<proteinExistence type="predicted"/>
<keyword evidence="2" id="KW-1133">Transmembrane helix</keyword>
<dbReference type="Proteomes" id="UP000023152">
    <property type="component" value="Unassembled WGS sequence"/>
</dbReference>
<feature type="transmembrane region" description="Helical" evidence="2">
    <location>
        <begin position="128"/>
        <end position="150"/>
    </location>
</feature>
<feature type="transmembrane region" description="Helical" evidence="2">
    <location>
        <begin position="98"/>
        <end position="122"/>
    </location>
</feature>
<name>X6LYD2_RETFI</name>
<reference evidence="3 4" key="1">
    <citation type="journal article" date="2013" name="Curr. Biol.">
        <title>The Genome of the Foraminiferan Reticulomyxa filosa.</title>
        <authorList>
            <person name="Glockner G."/>
            <person name="Hulsmann N."/>
            <person name="Schleicher M."/>
            <person name="Noegel A.A."/>
            <person name="Eichinger L."/>
            <person name="Gallinger C."/>
            <person name="Pawlowski J."/>
            <person name="Sierra R."/>
            <person name="Euteneuer U."/>
            <person name="Pillet L."/>
            <person name="Moustafa A."/>
            <person name="Platzer M."/>
            <person name="Groth M."/>
            <person name="Szafranski K."/>
            <person name="Schliwa M."/>
        </authorList>
    </citation>
    <scope>NUCLEOTIDE SEQUENCE [LARGE SCALE GENOMIC DNA]</scope>
</reference>
<protein>
    <submittedName>
        <fullName evidence="3">Uncharacterized protein</fullName>
    </submittedName>
</protein>
<organism evidence="3 4">
    <name type="scientific">Reticulomyxa filosa</name>
    <dbReference type="NCBI Taxonomy" id="46433"/>
    <lineage>
        <taxon>Eukaryota</taxon>
        <taxon>Sar</taxon>
        <taxon>Rhizaria</taxon>
        <taxon>Retaria</taxon>
        <taxon>Foraminifera</taxon>
        <taxon>Monothalamids</taxon>
        <taxon>Reticulomyxidae</taxon>
        <taxon>Reticulomyxa</taxon>
    </lineage>
</organism>
<sequence>MALLWVVLDAWDFFSDIAFCWLLSLREKTQGLFVVSLLKILSSYIGKLFYMVHLLQSLDGVWRHSSRSGVVQLPALPNGNVWDALAIIEMVRVRTQRFMVNVIGQNVLSLLLQLIYFLSIAPSSQSQVIFYATVLSSSLSFLFSASYYFAHRSSYPNTAAYCFSFRMESHELADYMVHSQWRIQSAIQQVLHLNTPTTVVIDQCTTSRGENDIVVMRVEGRILTEMTKKKSQSNDERTDINLRYSVVNSLLTNDSDSRVKNEQMAQLLLSSLRVQFNLSANPMMQSWKISYLAPPQCLYHRKTQMFRFLRCFVLLLYFLLSESRPNKTLFVCMCEQEVGNPNGHINVNTTTVSTNTIITTSNGYDNNNNNNTNNNNNNNNNNRLPLLNVLGMEIKTLNTTSSVSPSVRSVTVSAQSSSIQIPTFFLPSSIKKRIELPLPKRAPLPPVPILKQTSTLRRVDLHHVRQLPVSSTSPNGPSANPHTPGLPLFNKGKELITKLFFINL</sequence>